<gene>
    <name evidence="1" type="ORF">ACFSE6_02675</name>
</gene>
<protein>
    <recommendedName>
        <fullName evidence="3">MarR family transcriptional regulator</fullName>
    </recommendedName>
</protein>
<sequence length="49" mass="5199">MNALDELRARMDWAAEDVARLVADAPPLPPATRARLAALLATSGNQVAK</sequence>
<evidence type="ECO:0000313" key="1">
    <source>
        <dbReference type="EMBL" id="MFD1716724.1"/>
    </source>
</evidence>
<proteinExistence type="predicted"/>
<keyword evidence="2" id="KW-1185">Reference proteome</keyword>
<evidence type="ECO:0000313" key="2">
    <source>
        <dbReference type="Proteomes" id="UP001597277"/>
    </source>
</evidence>
<name>A0ABW4L149_9MICO</name>
<comment type="caution">
    <text evidence="1">The sequence shown here is derived from an EMBL/GenBank/DDBJ whole genome shotgun (WGS) entry which is preliminary data.</text>
</comment>
<reference evidence="2" key="1">
    <citation type="journal article" date="2019" name="Int. J. Syst. Evol. Microbiol.">
        <title>The Global Catalogue of Microorganisms (GCM) 10K type strain sequencing project: providing services to taxonomists for standard genome sequencing and annotation.</title>
        <authorList>
            <consortium name="The Broad Institute Genomics Platform"/>
            <consortium name="The Broad Institute Genome Sequencing Center for Infectious Disease"/>
            <person name="Wu L."/>
            <person name="Ma J."/>
        </authorList>
    </citation>
    <scope>NUCLEOTIDE SEQUENCE [LARGE SCALE GENOMIC DNA]</scope>
    <source>
        <strain evidence="2">JCM 17130</strain>
    </source>
</reference>
<accession>A0ABW4L149</accession>
<dbReference type="RefSeq" id="WP_388002150.1">
    <property type="nucleotide sequence ID" value="NZ_JBHUEE010000001.1"/>
</dbReference>
<organism evidence="1 2">
    <name type="scientific">Georgenia deserti</name>
    <dbReference type="NCBI Taxonomy" id="2093781"/>
    <lineage>
        <taxon>Bacteria</taxon>
        <taxon>Bacillati</taxon>
        <taxon>Actinomycetota</taxon>
        <taxon>Actinomycetes</taxon>
        <taxon>Micrococcales</taxon>
        <taxon>Bogoriellaceae</taxon>
        <taxon>Georgenia</taxon>
    </lineage>
</organism>
<dbReference type="Proteomes" id="UP001597277">
    <property type="component" value="Unassembled WGS sequence"/>
</dbReference>
<evidence type="ECO:0008006" key="3">
    <source>
        <dbReference type="Google" id="ProtNLM"/>
    </source>
</evidence>
<dbReference type="EMBL" id="JBHUEE010000001">
    <property type="protein sequence ID" value="MFD1716724.1"/>
    <property type="molecule type" value="Genomic_DNA"/>
</dbReference>